<dbReference type="EMBL" id="LDZY01000014">
    <property type="protein sequence ID" value="KLU64471.1"/>
    <property type="molecule type" value="Genomic_DNA"/>
</dbReference>
<feature type="transmembrane region" description="Helical" evidence="1">
    <location>
        <begin position="101"/>
        <end position="121"/>
    </location>
</feature>
<dbReference type="Proteomes" id="UP000036356">
    <property type="component" value="Unassembled WGS sequence"/>
</dbReference>
<dbReference type="InterPro" id="IPR036197">
    <property type="entry name" value="NarG-like_sf"/>
</dbReference>
<keyword evidence="1" id="KW-0812">Transmembrane</keyword>
<evidence type="ECO:0000313" key="2">
    <source>
        <dbReference type="EMBL" id="KLU64471.1"/>
    </source>
</evidence>
<proteinExistence type="predicted"/>
<reference evidence="2 3" key="1">
    <citation type="submission" date="2015-06" db="EMBL/GenBank/DDBJ databases">
        <title>Draft genome of the moderately acidophilic sulfate reducer Candidatus Desulfosporosinus acididurans strain M1.</title>
        <authorList>
            <person name="Poehlein A."/>
            <person name="Petzsch P."/>
            <person name="Johnson B.D."/>
            <person name="Schloemann M."/>
            <person name="Daniel R."/>
            <person name="Muehling M."/>
        </authorList>
    </citation>
    <scope>NUCLEOTIDE SEQUENCE [LARGE SCALE GENOMIC DNA]</scope>
    <source>
        <strain evidence="2 3">M1</strain>
    </source>
</reference>
<feature type="transmembrane region" description="Helical" evidence="1">
    <location>
        <begin position="27"/>
        <end position="46"/>
    </location>
</feature>
<keyword evidence="1" id="KW-0472">Membrane</keyword>
<feature type="transmembrane region" description="Helical" evidence="1">
    <location>
        <begin position="150"/>
        <end position="171"/>
    </location>
</feature>
<dbReference type="RefSeq" id="WP_053006493.1">
    <property type="nucleotide sequence ID" value="NZ_LDZY01000014.1"/>
</dbReference>
<name>A0A0J1IIC8_9FIRM</name>
<evidence type="ECO:0000313" key="3">
    <source>
        <dbReference type="Proteomes" id="UP000036356"/>
    </source>
</evidence>
<keyword evidence="1" id="KW-1133">Transmembrane helix</keyword>
<accession>A0A0J1IIC8</accession>
<protein>
    <submittedName>
        <fullName evidence="2">Uncharacterized protein</fullName>
    </submittedName>
</protein>
<dbReference type="SUPFAM" id="SSF103501">
    <property type="entry name" value="Respiratory nitrate reductase 1 gamma chain"/>
    <property type="match status" value="1"/>
</dbReference>
<organism evidence="2 3">
    <name type="scientific">Desulfosporosinus acididurans</name>
    <dbReference type="NCBI Taxonomy" id="476652"/>
    <lineage>
        <taxon>Bacteria</taxon>
        <taxon>Bacillati</taxon>
        <taxon>Bacillota</taxon>
        <taxon>Clostridia</taxon>
        <taxon>Eubacteriales</taxon>
        <taxon>Desulfitobacteriaceae</taxon>
        <taxon>Desulfosporosinus</taxon>
    </lineage>
</organism>
<sequence length="268" mass="30291">MKFLSSLLVVLALTFIAWFGVGVLKLYAVFGIGIPYLALIIFAIGFTNRLLQLEQNNPENSPGTKKLTARRLLELLYFRSFFGNIKMKRQESKEESGPSNWFWAGVYIFFGALLIILIRHLRLFLNPVPSFIQGLETIDSFLTIGFPHNVIYITDIVFIVALAVIVLRSIYSSFMKNTSASLSYVPLFLLLGSALSGIIMVYYWRVDIVSVKELGMGLVTFRPFIPTNEGSILFIHIFLVSSLLVYLAMSSRKPMYQWSTSENEANIG</sequence>
<dbReference type="STRING" id="476652.DEAC_c36730"/>
<evidence type="ECO:0000256" key="1">
    <source>
        <dbReference type="SAM" id="Phobius"/>
    </source>
</evidence>
<feature type="transmembrane region" description="Helical" evidence="1">
    <location>
        <begin position="183"/>
        <end position="204"/>
    </location>
</feature>
<gene>
    <name evidence="2" type="ORF">DEAC_c36730</name>
</gene>
<feature type="transmembrane region" description="Helical" evidence="1">
    <location>
        <begin position="231"/>
        <end position="249"/>
    </location>
</feature>
<comment type="caution">
    <text evidence="2">The sequence shown here is derived from an EMBL/GenBank/DDBJ whole genome shotgun (WGS) entry which is preliminary data.</text>
</comment>
<dbReference type="Gene3D" id="1.20.950.20">
    <property type="entry name" value="Transmembrane di-heme cytochromes, Chain C"/>
    <property type="match status" value="1"/>
</dbReference>
<keyword evidence="3" id="KW-1185">Reference proteome</keyword>
<dbReference type="PATRIC" id="fig|476652.3.peg.3880"/>
<dbReference type="AlphaFoldDB" id="A0A0J1IIC8"/>